<dbReference type="AlphaFoldDB" id="A0A397VNE5"/>
<evidence type="ECO:0000313" key="4">
    <source>
        <dbReference type="Proteomes" id="UP000266673"/>
    </source>
</evidence>
<protein>
    <submittedName>
        <fullName evidence="3">Uncharacterized protein</fullName>
    </submittedName>
</protein>
<dbReference type="InterPro" id="IPR011705">
    <property type="entry name" value="BACK"/>
</dbReference>
<dbReference type="OrthoDB" id="2324840at2759"/>
<organism evidence="3 4">
    <name type="scientific">Gigaspora rosea</name>
    <dbReference type="NCBI Taxonomy" id="44941"/>
    <lineage>
        <taxon>Eukaryota</taxon>
        <taxon>Fungi</taxon>
        <taxon>Fungi incertae sedis</taxon>
        <taxon>Mucoromycota</taxon>
        <taxon>Glomeromycotina</taxon>
        <taxon>Glomeromycetes</taxon>
        <taxon>Diversisporales</taxon>
        <taxon>Gigasporaceae</taxon>
        <taxon>Gigaspora</taxon>
    </lineage>
</organism>
<reference evidence="3 4" key="1">
    <citation type="submission" date="2018-06" db="EMBL/GenBank/DDBJ databases">
        <title>Comparative genomics reveals the genomic features of Rhizophagus irregularis, R. cerebriforme, R. diaphanum and Gigaspora rosea, and their symbiotic lifestyle signature.</title>
        <authorList>
            <person name="Morin E."/>
            <person name="San Clemente H."/>
            <person name="Chen E.C.H."/>
            <person name="De La Providencia I."/>
            <person name="Hainaut M."/>
            <person name="Kuo A."/>
            <person name="Kohler A."/>
            <person name="Murat C."/>
            <person name="Tang N."/>
            <person name="Roy S."/>
            <person name="Loubradou J."/>
            <person name="Henrissat B."/>
            <person name="Grigoriev I.V."/>
            <person name="Corradi N."/>
            <person name="Roux C."/>
            <person name="Martin F.M."/>
        </authorList>
    </citation>
    <scope>NUCLEOTIDE SEQUENCE [LARGE SCALE GENOMIC DNA]</scope>
    <source>
        <strain evidence="3 4">DAOM 194757</strain>
    </source>
</reference>
<dbReference type="EMBL" id="QKWP01000263">
    <property type="protein sequence ID" value="RIB23408.1"/>
    <property type="molecule type" value="Genomic_DNA"/>
</dbReference>
<gene>
    <name evidence="3" type="ORF">C2G38_2171349</name>
</gene>
<name>A0A397VNE5_9GLOM</name>
<dbReference type="Gene3D" id="1.25.40.420">
    <property type="match status" value="1"/>
</dbReference>
<evidence type="ECO:0000259" key="1">
    <source>
        <dbReference type="Pfam" id="PF07534"/>
    </source>
</evidence>
<keyword evidence="4" id="KW-1185">Reference proteome</keyword>
<proteinExistence type="predicted"/>
<comment type="caution">
    <text evidence="3">The sequence shown here is derived from an EMBL/GenBank/DDBJ whole genome shotgun (WGS) entry which is preliminary data.</text>
</comment>
<feature type="domain" description="BACK" evidence="2">
    <location>
        <begin position="46"/>
        <end position="103"/>
    </location>
</feature>
<dbReference type="Pfam" id="PF07707">
    <property type="entry name" value="BACK"/>
    <property type="match status" value="1"/>
</dbReference>
<dbReference type="Pfam" id="PF07534">
    <property type="entry name" value="TLD"/>
    <property type="match status" value="1"/>
</dbReference>
<dbReference type="InterPro" id="IPR006571">
    <property type="entry name" value="TLDc_dom"/>
</dbReference>
<evidence type="ECO:0000313" key="3">
    <source>
        <dbReference type="EMBL" id="RIB23408.1"/>
    </source>
</evidence>
<feature type="domain" description="TLDc" evidence="1">
    <location>
        <begin position="154"/>
        <end position="232"/>
    </location>
</feature>
<evidence type="ECO:0000259" key="2">
    <source>
        <dbReference type="Pfam" id="PF07707"/>
    </source>
</evidence>
<dbReference type="Proteomes" id="UP000266673">
    <property type="component" value="Unassembled WGS sequence"/>
</dbReference>
<accession>A0A397VNE5</accession>
<sequence length="266" mass="31617">MLDIVICNNAFNELKKSSLETFNRNGRNYLRKFPIKLLHFINRHEVFNELKKGSLKIICENPKLLFNSNEFLSLEKDVLILILKCDDLDMKESEIWKQLIKWGVVKHPTFQSDVKKFTSKQFETLEKTLHELIQFVRFHQINGEEFMLEVWPFSHLLPDNLIEDIFSYDKVSSENRYKFNLLFRKKRDSFSFQTFHQICDHKGATIVITQISNSNMLVDGYNPLDLNRNTVYCDHEYGPIFGDGHDLYAPNNNNRWKHNRSSYQDI</sequence>